<feature type="transmembrane region" description="Helical" evidence="1">
    <location>
        <begin position="32"/>
        <end position="52"/>
    </location>
</feature>
<proteinExistence type="predicted"/>
<evidence type="ECO:0000313" key="3">
    <source>
        <dbReference type="Proteomes" id="UP000176645"/>
    </source>
</evidence>
<accession>A0A1G1WIS1</accession>
<comment type="caution">
    <text evidence="2">The sequence shown here is derived from an EMBL/GenBank/DDBJ whole genome shotgun (WGS) entry which is preliminary data.</text>
</comment>
<keyword evidence="1" id="KW-0812">Transmembrane</keyword>
<name>A0A1G1WIS1_9BACT</name>
<protein>
    <recommendedName>
        <fullName evidence="4">DUF4175 domain-containing protein</fullName>
    </recommendedName>
</protein>
<dbReference type="EMBL" id="MHCU01000032">
    <property type="protein sequence ID" value="OGY27564.1"/>
    <property type="molecule type" value="Genomic_DNA"/>
</dbReference>
<evidence type="ECO:0000313" key="2">
    <source>
        <dbReference type="EMBL" id="OGY27564.1"/>
    </source>
</evidence>
<evidence type="ECO:0008006" key="4">
    <source>
        <dbReference type="Google" id="ProtNLM"/>
    </source>
</evidence>
<feature type="transmembrane region" description="Helical" evidence="1">
    <location>
        <begin position="7"/>
        <end position="26"/>
    </location>
</feature>
<evidence type="ECO:0000256" key="1">
    <source>
        <dbReference type="SAM" id="Phobius"/>
    </source>
</evidence>
<keyword evidence="1" id="KW-1133">Transmembrane helix</keyword>
<dbReference type="AlphaFoldDB" id="A0A1G1WIS1"/>
<reference evidence="2 3" key="1">
    <citation type="journal article" date="2016" name="Nat. Commun.">
        <title>Thousands of microbial genomes shed light on interconnected biogeochemical processes in an aquifer system.</title>
        <authorList>
            <person name="Anantharaman K."/>
            <person name="Brown C.T."/>
            <person name="Hug L.A."/>
            <person name="Sharon I."/>
            <person name="Castelle C.J."/>
            <person name="Probst A.J."/>
            <person name="Thomas B.C."/>
            <person name="Singh A."/>
            <person name="Wilkins M.J."/>
            <person name="Karaoz U."/>
            <person name="Brodie E.L."/>
            <person name="Williams K.H."/>
            <person name="Hubbard S.S."/>
            <person name="Banfield J.F."/>
        </authorList>
    </citation>
    <scope>NUCLEOTIDE SEQUENCE [LARGE SCALE GENOMIC DNA]</scope>
</reference>
<gene>
    <name evidence="2" type="ORF">A2Z42_01155</name>
</gene>
<dbReference type="Proteomes" id="UP000176645">
    <property type="component" value="Unassembled WGS sequence"/>
</dbReference>
<sequence length="60" mass="6550">MKPPAKTFIYFLLGFIVSLPIAWYLLGDLPLWEIIAISTVAGIIFATVAVLFGPKPKISS</sequence>
<organism evidence="2 3">
    <name type="scientific">Candidatus Woykebacteria bacterium RBG_19FT_COMBO_43_10</name>
    <dbReference type="NCBI Taxonomy" id="1802598"/>
    <lineage>
        <taxon>Bacteria</taxon>
        <taxon>Candidatus Woykeibacteriota</taxon>
    </lineage>
</organism>
<keyword evidence="1" id="KW-0472">Membrane</keyword>